<feature type="domain" description="Glycosyltransferase subfamily 4-like N-terminal" evidence="2">
    <location>
        <begin position="14"/>
        <end position="157"/>
    </location>
</feature>
<evidence type="ECO:0000259" key="1">
    <source>
        <dbReference type="Pfam" id="PF00534"/>
    </source>
</evidence>
<dbReference type="PANTHER" id="PTHR45947">
    <property type="entry name" value="SULFOQUINOVOSYL TRANSFERASE SQD2"/>
    <property type="match status" value="1"/>
</dbReference>
<dbReference type="InterPro" id="IPR001296">
    <property type="entry name" value="Glyco_trans_1"/>
</dbReference>
<accession>A0A840BH90</accession>
<protein>
    <submittedName>
        <fullName evidence="3">Phosphatidylinositol alpha-1,6-mannosyltransferase</fullName>
        <ecNumber evidence="3">2.4.1.-</ecNumber>
    </submittedName>
</protein>
<dbReference type="AlphaFoldDB" id="A0A840BH90"/>
<dbReference type="EMBL" id="JACIET010000001">
    <property type="protein sequence ID" value="MBB4011604.1"/>
    <property type="molecule type" value="Genomic_DNA"/>
</dbReference>
<reference evidence="3 4" key="1">
    <citation type="submission" date="2020-08" db="EMBL/GenBank/DDBJ databases">
        <title>Genomic Encyclopedia of Type Strains, Phase IV (KMG-IV): sequencing the most valuable type-strain genomes for metagenomic binning, comparative biology and taxonomic classification.</title>
        <authorList>
            <person name="Goeker M."/>
        </authorList>
    </citation>
    <scope>NUCLEOTIDE SEQUENCE [LARGE SCALE GENOMIC DNA]</scope>
    <source>
        <strain evidence="3 4">DSM 106739</strain>
    </source>
</reference>
<dbReference type="Proteomes" id="UP000561045">
    <property type="component" value="Unassembled WGS sequence"/>
</dbReference>
<evidence type="ECO:0000313" key="3">
    <source>
        <dbReference type="EMBL" id="MBB4011604.1"/>
    </source>
</evidence>
<evidence type="ECO:0000259" key="2">
    <source>
        <dbReference type="Pfam" id="PF13439"/>
    </source>
</evidence>
<name>A0A840BH90_9RHOO</name>
<organism evidence="3 4">
    <name type="scientific">Niveibacterium umoris</name>
    <dbReference type="NCBI Taxonomy" id="1193620"/>
    <lineage>
        <taxon>Bacteria</taxon>
        <taxon>Pseudomonadati</taxon>
        <taxon>Pseudomonadota</taxon>
        <taxon>Betaproteobacteria</taxon>
        <taxon>Rhodocyclales</taxon>
        <taxon>Rhodocyclaceae</taxon>
        <taxon>Niveibacterium</taxon>
    </lineage>
</organism>
<dbReference type="PANTHER" id="PTHR45947:SF3">
    <property type="entry name" value="SULFOQUINOVOSYL TRANSFERASE SQD2"/>
    <property type="match status" value="1"/>
</dbReference>
<dbReference type="RefSeq" id="WP_183632345.1">
    <property type="nucleotide sequence ID" value="NZ_BAABLE010000011.1"/>
</dbReference>
<sequence length="375" mass="40694">MTTLMLTHEYPPYPGGVGRYCAELLAAAEAGGVDLHVLAPTFSSHGEAEHHDRITRFPGGVFRPRGLFAAVSAINKIVREKSFDRIHVADWPMLIALHWSIAPKSIPVSMTFHGTDALILGRSKFLRLLGAKRAAKRIDTAFANSAFTLDLVRSAFPEGLGNRQEVTPLGVGSHWFEPTLPAWREAARSLAGAQDGDEIILTVARLDRRKGHAKALRAIGQIERAKRSRLRYLAIGGEVDKGYKAELEALARELKVNAVFAGRQPDDVVRGAYGAASVFLLPAEPDPTRIEGFGLVFLEAGAQGLPSIGCRVHAIPEVIAEGTTGWLCDPDDLCDIAAKIEGAITLSRDSSARIACIEHVRQYTWARCAAQTYTS</sequence>
<evidence type="ECO:0000313" key="4">
    <source>
        <dbReference type="Proteomes" id="UP000561045"/>
    </source>
</evidence>
<dbReference type="InterPro" id="IPR050194">
    <property type="entry name" value="Glycosyltransferase_grp1"/>
</dbReference>
<keyword evidence="4" id="KW-1185">Reference proteome</keyword>
<feature type="domain" description="Glycosyl transferase family 1" evidence="1">
    <location>
        <begin position="192"/>
        <end position="347"/>
    </location>
</feature>
<comment type="caution">
    <text evidence="3">The sequence shown here is derived from an EMBL/GenBank/DDBJ whole genome shotgun (WGS) entry which is preliminary data.</text>
</comment>
<dbReference type="EC" id="2.4.1.-" evidence="3"/>
<dbReference type="GO" id="GO:0016757">
    <property type="term" value="F:glycosyltransferase activity"/>
    <property type="evidence" value="ECO:0007669"/>
    <property type="project" value="UniProtKB-KW"/>
</dbReference>
<gene>
    <name evidence="3" type="ORF">GGR36_000912</name>
</gene>
<dbReference type="Pfam" id="PF00534">
    <property type="entry name" value="Glycos_transf_1"/>
    <property type="match status" value="1"/>
</dbReference>
<dbReference type="SUPFAM" id="SSF53756">
    <property type="entry name" value="UDP-Glycosyltransferase/glycogen phosphorylase"/>
    <property type="match status" value="1"/>
</dbReference>
<dbReference type="CDD" id="cd03801">
    <property type="entry name" value="GT4_PimA-like"/>
    <property type="match status" value="1"/>
</dbReference>
<proteinExistence type="predicted"/>
<dbReference type="Pfam" id="PF13439">
    <property type="entry name" value="Glyco_transf_4"/>
    <property type="match status" value="1"/>
</dbReference>
<keyword evidence="3" id="KW-0328">Glycosyltransferase</keyword>
<dbReference type="InterPro" id="IPR028098">
    <property type="entry name" value="Glyco_trans_4-like_N"/>
</dbReference>
<dbReference type="Gene3D" id="3.40.50.2000">
    <property type="entry name" value="Glycogen Phosphorylase B"/>
    <property type="match status" value="2"/>
</dbReference>
<keyword evidence="3" id="KW-0808">Transferase</keyword>